<reference evidence="2" key="1">
    <citation type="submission" date="2024-05" db="EMBL/GenBank/DDBJ databases">
        <authorList>
            <person name="Kim S."/>
            <person name="Heo J."/>
            <person name="Choi H."/>
            <person name="Choi Y."/>
            <person name="Kwon S.-W."/>
            <person name="Kim Y."/>
        </authorList>
    </citation>
    <scope>NUCLEOTIDE SEQUENCE</scope>
    <source>
        <strain evidence="2">KACC 23699</strain>
    </source>
</reference>
<accession>A0AAU7JYG8</accession>
<dbReference type="InterPro" id="IPR000073">
    <property type="entry name" value="AB_hydrolase_1"/>
</dbReference>
<dbReference type="InterPro" id="IPR029058">
    <property type="entry name" value="AB_hydrolase_fold"/>
</dbReference>
<proteinExistence type="predicted"/>
<organism evidence="2">
    <name type="scientific">Pedococcus sp. KACC 23699</name>
    <dbReference type="NCBI Taxonomy" id="3149228"/>
    <lineage>
        <taxon>Bacteria</taxon>
        <taxon>Bacillati</taxon>
        <taxon>Actinomycetota</taxon>
        <taxon>Actinomycetes</taxon>
        <taxon>Micrococcales</taxon>
        <taxon>Intrasporangiaceae</taxon>
        <taxon>Pedococcus</taxon>
    </lineage>
</organism>
<gene>
    <name evidence="2" type="ORF">ABEG17_08685</name>
</gene>
<feature type="domain" description="AB hydrolase-1" evidence="1">
    <location>
        <begin position="49"/>
        <end position="258"/>
    </location>
</feature>
<protein>
    <submittedName>
        <fullName evidence="2">Alpha/beta hydrolase</fullName>
    </submittedName>
</protein>
<dbReference type="PANTHER" id="PTHR43433">
    <property type="entry name" value="HYDROLASE, ALPHA/BETA FOLD FAMILY PROTEIN"/>
    <property type="match status" value="1"/>
</dbReference>
<dbReference type="EMBL" id="CP157483">
    <property type="protein sequence ID" value="XBO45390.1"/>
    <property type="molecule type" value="Genomic_DNA"/>
</dbReference>
<dbReference type="Pfam" id="PF12697">
    <property type="entry name" value="Abhydrolase_6"/>
    <property type="match status" value="1"/>
</dbReference>
<keyword evidence="2" id="KW-0378">Hydrolase</keyword>
<sequence length="276" mass="28764">MTTVTTTTSTRFVTSADGTAIAYDVTGTGPAVVVVEGALCQRTMGTAKSLIPQLSEDHAVFAYDRRGRGESGPGSSPSTVHREVEDLVAVLEAAGPDALVVGASSGAVLVLEALRAGVPTGKVALYEAPFIVDDTHAPNDADLGARTQALVDAGRSGDAVKLFMRTVGLPAFGVMMMRLMPVWKKLCAVAPTLPHDYALVLEHQQGKPLPAGWLSGVTVPVLVIVGGKSPQYMKNSQAALAAALPDATLRELPGQTHMVKGKATVPVLREFWSGAR</sequence>
<evidence type="ECO:0000313" key="2">
    <source>
        <dbReference type="EMBL" id="XBO45390.1"/>
    </source>
</evidence>
<dbReference type="SUPFAM" id="SSF53474">
    <property type="entry name" value="alpha/beta-Hydrolases"/>
    <property type="match status" value="1"/>
</dbReference>
<dbReference type="Gene3D" id="3.40.50.1820">
    <property type="entry name" value="alpha/beta hydrolase"/>
    <property type="match status" value="1"/>
</dbReference>
<dbReference type="AlphaFoldDB" id="A0AAU7JYG8"/>
<dbReference type="GO" id="GO:0046503">
    <property type="term" value="P:glycerolipid catabolic process"/>
    <property type="evidence" value="ECO:0007669"/>
    <property type="project" value="TreeGrafter"/>
</dbReference>
<dbReference type="InterPro" id="IPR050471">
    <property type="entry name" value="AB_hydrolase"/>
</dbReference>
<dbReference type="PANTHER" id="PTHR43433:SF5">
    <property type="entry name" value="AB HYDROLASE-1 DOMAIN-CONTAINING PROTEIN"/>
    <property type="match status" value="1"/>
</dbReference>
<dbReference type="GO" id="GO:0004806">
    <property type="term" value="F:triacylglycerol lipase activity"/>
    <property type="evidence" value="ECO:0007669"/>
    <property type="project" value="TreeGrafter"/>
</dbReference>
<name>A0AAU7JYG8_9MICO</name>
<evidence type="ECO:0000259" key="1">
    <source>
        <dbReference type="Pfam" id="PF12697"/>
    </source>
</evidence>
<dbReference type="RefSeq" id="WP_406832886.1">
    <property type="nucleotide sequence ID" value="NZ_CP157483.1"/>
</dbReference>